<accession>A0A6C0IQQ5</accession>
<evidence type="ECO:0000313" key="2">
    <source>
        <dbReference type="EMBL" id="QHT93853.1"/>
    </source>
</evidence>
<proteinExistence type="predicted"/>
<reference evidence="2" key="1">
    <citation type="journal article" date="2020" name="Nature">
        <title>Giant virus diversity and host interactions through global metagenomics.</title>
        <authorList>
            <person name="Schulz F."/>
            <person name="Roux S."/>
            <person name="Paez-Espino D."/>
            <person name="Jungbluth S."/>
            <person name="Walsh D.A."/>
            <person name="Denef V.J."/>
            <person name="McMahon K.D."/>
            <person name="Konstantinidis K.T."/>
            <person name="Eloe-Fadrosh E.A."/>
            <person name="Kyrpides N.C."/>
            <person name="Woyke T."/>
        </authorList>
    </citation>
    <scope>NUCLEOTIDE SEQUENCE</scope>
    <source>
        <strain evidence="2">GVMAG-M-3300024258-14</strain>
    </source>
</reference>
<name>A0A6C0IQQ5_9ZZZZ</name>
<keyword evidence="1" id="KW-0812">Transmembrane</keyword>
<keyword evidence="1" id="KW-1133">Transmembrane helix</keyword>
<dbReference type="EMBL" id="MN740210">
    <property type="protein sequence ID" value="QHT93853.1"/>
    <property type="molecule type" value="Genomic_DNA"/>
</dbReference>
<feature type="transmembrane region" description="Helical" evidence="1">
    <location>
        <begin position="6"/>
        <end position="27"/>
    </location>
</feature>
<organism evidence="2">
    <name type="scientific">viral metagenome</name>
    <dbReference type="NCBI Taxonomy" id="1070528"/>
    <lineage>
        <taxon>unclassified sequences</taxon>
        <taxon>metagenomes</taxon>
        <taxon>organismal metagenomes</taxon>
    </lineage>
</organism>
<sequence>MELYQIIVLGIAIVLLIAAYIMIYFTLVKNNKKWPPSVAKCPDYWVYDATTDKCKSTTNEEYLDVTQKTSCDKYKWAKENEISWEGLSYGVSMDCS</sequence>
<evidence type="ECO:0008006" key="3">
    <source>
        <dbReference type="Google" id="ProtNLM"/>
    </source>
</evidence>
<evidence type="ECO:0000256" key="1">
    <source>
        <dbReference type="SAM" id="Phobius"/>
    </source>
</evidence>
<keyword evidence="1" id="KW-0472">Membrane</keyword>
<protein>
    <recommendedName>
        <fullName evidence="3">CPW-WPC domain-containing protein</fullName>
    </recommendedName>
</protein>
<dbReference type="AlphaFoldDB" id="A0A6C0IQQ5"/>